<proteinExistence type="predicted"/>
<protein>
    <submittedName>
        <fullName evidence="1">Uncharacterized protein</fullName>
    </submittedName>
</protein>
<dbReference type="AlphaFoldDB" id="A0A292ZEU0"/>
<evidence type="ECO:0000313" key="1">
    <source>
        <dbReference type="EMBL" id="GAY21369.1"/>
    </source>
</evidence>
<reference evidence="1 2" key="2">
    <citation type="journal article" date="2013" name="Environ. Sci. Technol.">
        <title>The 4-tert-butylphenol-utilizing bacterium Sphingobium fuliginis OMI can degrade bisphenols via phenolic ring hydroxylation and meta-cleavage pathway.</title>
        <authorList>
            <person name="Ogata Y."/>
            <person name="Goda S."/>
            <person name="Toyama T."/>
            <person name="Sei K."/>
            <person name="Ike M."/>
        </authorList>
    </citation>
    <scope>NUCLEOTIDE SEQUENCE [LARGE SCALE GENOMIC DNA]</scope>
    <source>
        <strain evidence="1 2">OMI</strain>
    </source>
</reference>
<gene>
    <name evidence="1" type="ORF">SFOMI_1909</name>
</gene>
<dbReference type="EMBL" id="BEWI01000031">
    <property type="protein sequence ID" value="GAY21369.1"/>
    <property type="molecule type" value="Genomic_DNA"/>
</dbReference>
<name>A0A292ZEU0_SPHSA</name>
<dbReference type="Proteomes" id="UP000221538">
    <property type="component" value="Unassembled WGS sequence"/>
</dbReference>
<comment type="caution">
    <text evidence="1">The sequence shown here is derived from an EMBL/GenBank/DDBJ whole genome shotgun (WGS) entry which is preliminary data.</text>
</comment>
<evidence type="ECO:0000313" key="2">
    <source>
        <dbReference type="Proteomes" id="UP000221538"/>
    </source>
</evidence>
<accession>A0A292ZEU0</accession>
<organism evidence="1 2">
    <name type="scientific">Sphingobium fuliginis (strain ATCC 27551)</name>
    <dbReference type="NCBI Taxonomy" id="336203"/>
    <lineage>
        <taxon>Bacteria</taxon>
        <taxon>Pseudomonadati</taxon>
        <taxon>Pseudomonadota</taxon>
        <taxon>Alphaproteobacteria</taxon>
        <taxon>Sphingomonadales</taxon>
        <taxon>Sphingomonadaceae</taxon>
        <taxon>Sphingobium</taxon>
    </lineage>
</organism>
<sequence>MSFRPVPGSGLRIPAWPLEIAADVAPTHPSPRLREGK</sequence>
<reference evidence="1 2" key="1">
    <citation type="journal article" date="2013" name="Biodegradation">
        <title>Occurrence of 4-tert-butylphenol (4-t-BP) biodegradation in an aquatic sample caused by the presence of Spirodela polyrrhiza and isolation of a 4-t-BP-utilizing bacterium.</title>
        <authorList>
            <person name="Ogata Y."/>
            <person name="Toyama T."/>
            <person name="Yu N."/>
            <person name="Wang X."/>
            <person name="Sei K."/>
            <person name="Ike M."/>
        </authorList>
    </citation>
    <scope>NUCLEOTIDE SEQUENCE [LARGE SCALE GENOMIC DNA]</scope>
    <source>
        <strain evidence="1 2">OMI</strain>
    </source>
</reference>